<dbReference type="RefSeq" id="WP_092074935.1">
    <property type="nucleotide sequence ID" value="NZ_FNHB01000015.1"/>
</dbReference>
<dbReference type="InterPro" id="IPR018964">
    <property type="entry name" value="Phage_phiJL001_Gp84_C"/>
</dbReference>
<sequence length="298" mass="33809">MANSNISLYENSLQDGQPMECYRFQHKDTTYLYTSNRFDVQLTIQSGGTIRTEKYAADYIKRNNIESQGQGDPVSLMVTVSKDNAVAKLFQGAPPDKPVTLVIYRLHDQNHSAFDKIFVGEVIQSNFKDSECELTVKVENWLTKKLPNMMRQFFCNNTIYDTKCRLNKADWGVSIYIDKVEGLTITASQISAYPENYFAGGLIYYGDNVRMIDSSKEDKVVLRYPFPTTPMNNVMIYPGCDQLFRTCALRYQNTLNFSGCPYIAPATDTNTKIGKGVYWVDDTVVQRDTDGFVGTIST</sequence>
<dbReference type="STRING" id="146817.SAMN04488502_11515"/>
<evidence type="ECO:0000313" key="3">
    <source>
        <dbReference type="Proteomes" id="UP000214880"/>
    </source>
</evidence>
<dbReference type="EMBL" id="FNHB01000015">
    <property type="protein sequence ID" value="SDN22750.1"/>
    <property type="molecule type" value="Genomic_DNA"/>
</dbReference>
<evidence type="ECO:0000259" key="1">
    <source>
        <dbReference type="Pfam" id="PF09356"/>
    </source>
</evidence>
<protein>
    <recommendedName>
        <fullName evidence="1">Bacteriophage phiJL001 Gp84 C-terminal domain-containing protein</fullName>
    </recommendedName>
</protein>
<accession>A0A1G9ZNJ0</accession>
<name>A0A1G9ZNJ0_9FIRM</name>
<reference evidence="2 3" key="1">
    <citation type="submission" date="2016-10" db="EMBL/GenBank/DDBJ databases">
        <authorList>
            <person name="de Groot N.N."/>
        </authorList>
    </citation>
    <scope>NUCLEOTIDE SEQUENCE [LARGE SCALE GENOMIC DNA]</scope>
    <source>
        <strain evidence="2 3">DSM 1736</strain>
    </source>
</reference>
<evidence type="ECO:0000313" key="2">
    <source>
        <dbReference type="EMBL" id="SDN22750.1"/>
    </source>
</evidence>
<organism evidence="2 3">
    <name type="scientific">Dendrosporobacter quercicolus</name>
    <dbReference type="NCBI Taxonomy" id="146817"/>
    <lineage>
        <taxon>Bacteria</taxon>
        <taxon>Bacillati</taxon>
        <taxon>Bacillota</taxon>
        <taxon>Negativicutes</taxon>
        <taxon>Selenomonadales</taxon>
        <taxon>Sporomusaceae</taxon>
        <taxon>Dendrosporobacter</taxon>
    </lineage>
</organism>
<feature type="domain" description="Bacteriophage phiJL001 Gp84 C-terminal" evidence="1">
    <location>
        <begin position="197"/>
        <end position="264"/>
    </location>
</feature>
<dbReference type="Pfam" id="PF09356">
    <property type="entry name" value="Phage_BR0599"/>
    <property type="match status" value="1"/>
</dbReference>
<keyword evidence="3" id="KW-1185">Reference proteome</keyword>
<dbReference type="AlphaFoldDB" id="A0A1G9ZNJ0"/>
<dbReference type="Proteomes" id="UP000214880">
    <property type="component" value="Unassembled WGS sequence"/>
</dbReference>
<gene>
    <name evidence="2" type="ORF">SAMN04488502_11515</name>
</gene>
<proteinExistence type="predicted"/>
<dbReference type="OrthoDB" id="1633386at2"/>